<organism evidence="6 7">
    <name type="scientific">Trichomonascus ciferrii</name>
    <dbReference type="NCBI Taxonomy" id="44093"/>
    <lineage>
        <taxon>Eukaryota</taxon>
        <taxon>Fungi</taxon>
        <taxon>Dikarya</taxon>
        <taxon>Ascomycota</taxon>
        <taxon>Saccharomycotina</taxon>
        <taxon>Dipodascomycetes</taxon>
        <taxon>Dipodascales</taxon>
        <taxon>Trichomonascaceae</taxon>
        <taxon>Trichomonascus</taxon>
        <taxon>Trichomonascus ciferrii complex</taxon>
    </lineage>
</organism>
<dbReference type="PANTHER" id="PTHR10146:SF14">
    <property type="entry name" value="PYRIDOXAL PHOSPHATE HOMEOSTASIS PROTEIN"/>
    <property type="match status" value="1"/>
</dbReference>
<dbReference type="PIRSF" id="PIRSF004848">
    <property type="entry name" value="YBL036c_PLPDEIII"/>
    <property type="match status" value="1"/>
</dbReference>
<proteinExistence type="inferred from homology"/>
<comment type="similarity">
    <text evidence="2 4">Belongs to the pyridoxal phosphate-binding protein YggS/PROSC family.</text>
</comment>
<dbReference type="InterPro" id="IPR001608">
    <property type="entry name" value="Ala_racemase_N"/>
</dbReference>
<dbReference type="Gene3D" id="3.20.20.10">
    <property type="entry name" value="Alanine racemase"/>
    <property type="match status" value="1"/>
</dbReference>
<comment type="caution">
    <text evidence="6">The sequence shown here is derived from an EMBL/GenBank/DDBJ whole genome shotgun (WGS) entry which is preliminary data.</text>
</comment>
<evidence type="ECO:0000256" key="4">
    <source>
        <dbReference type="RuleBase" id="RU004514"/>
    </source>
</evidence>
<dbReference type="EMBL" id="SWFS01000256">
    <property type="protein sequence ID" value="KAA8912379.1"/>
    <property type="molecule type" value="Genomic_DNA"/>
</dbReference>
<evidence type="ECO:0000259" key="5">
    <source>
        <dbReference type="Pfam" id="PF01168"/>
    </source>
</evidence>
<dbReference type="AlphaFoldDB" id="A0A642V332"/>
<dbReference type="Pfam" id="PF01168">
    <property type="entry name" value="Ala_racemase_N"/>
    <property type="match status" value="1"/>
</dbReference>
<evidence type="ECO:0000313" key="6">
    <source>
        <dbReference type="EMBL" id="KAA8912379.1"/>
    </source>
</evidence>
<comment type="cofactor">
    <cofactor evidence="3">
        <name>pyridoxal 5'-phosphate</name>
        <dbReference type="ChEBI" id="CHEBI:597326"/>
    </cofactor>
</comment>
<evidence type="ECO:0000256" key="2">
    <source>
        <dbReference type="HAMAP-Rule" id="MF_03225"/>
    </source>
</evidence>
<reference evidence="6" key="1">
    <citation type="journal article" date="2019" name="G3 (Bethesda)">
        <title>Genome Assemblies of Two Rare Opportunistic Yeast Pathogens: Diutina rugosa (syn. Candida rugosa) and Trichomonascus ciferrii (syn. Candida ciferrii).</title>
        <authorList>
            <person name="Mixao V."/>
            <person name="Saus E."/>
            <person name="Hansen A.P."/>
            <person name="Lass-Florl C."/>
            <person name="Gabaldon T."/>
        </authorList>
    </citation>
    <scope>NUCLEOTIDE SEQUENCE</scope>
    <source>
        <strain evidence="6">CBS 4856</strain>
    </source>
</reference>
<dbReference type="PANTHER" id="PTHR10146">
    <property type="entry name" value="PROLINE SYNTHETASE CO-TRANSCRIBED BACTERIAL HOMOLOG PROTEIN"/>
    <property type="match status" value="1"/>
</dbReference>
<comment type="function">
    <text evidence="2">Pyridoxal 5'-phosphate (PLP)-binding protein, which may be involved in intracellular homeostatic regulation of pyridoxal 5'-phosphate (PLP), the active form of vitamin B6.</text>
</comment>
<feature type="modified residue" description="N6-(pyridoxal phosphate)lysine" evidence="2 3">
    <location>
        <position position="39"/>
    </location>
</feature>
<dbReference type="NCBIfam" id="TIGR00044">
    <property type="entry name" value="YggS family pyridoxal phosphate-dependent enzyme"/>
    <property type="match status" value="1"/>
</dbReference>
<sequence length="243" mass="27091">MATAERRAELKANYEAVKQEITALSNGNLQNPRLVVVSKYKPVEDIQALYDLGHRHFGENYVQELVSKVEALPKDIQWHFIGALQTNKCKVLAPLESLWAVETVDSEPKCTKLNNGRPDGQKLNVFIQVNTSGEEQKSGLRSVEDIVKVAKHITSNCPKINLLGLMTIGSFENSTADGEENKDFTVLTQLKQRVESQIDQKLELSMGMSNDYKQAIRQGSSNVRVGSAIFGARKTKEEMKANN</sequence>
<dbReference type="HAMAP" id="MF_02087">
    <property type="entry name" value="PLP_homeostasis"/>
    <property type="match status" value="1"/>
</dbReference>
<keyword evidence="7" id="KW-1185">Reference proteome</keyword>
<dbReference type="FunFam" id="3.20.20.10:FF:000007">
    <property type="entry name" value="Pyridoxal phosphate homeostasis protein"/>
    <property type="match status" value="1"/>
</dbReference>
<dbReference type="OrthoDB" id="10264196at2759"/>
<dbReference type="Proteomes" id="UP000761534">
    <property type="component" value="Unassembled WGS sequence"/>
</dbReference>
<dbReference type="VEuPathDB" id="FungiDB:TRICI_003496"/>
<feature type="domain" description="Alanine racemase N-terminal" evidence="5">
    <location>
        <begin position="10"/>
        <end position="233"/>
    </location>
</feature>
<accession>A0A642V332</accession>
<keyword evidence="1 2" id="KW-0663">Pyridoxal phosphate</keyword>
<evidence type="ECO:0000256" key="3">
    <source>
        <dbReference type="PIRSR" id="PIRSR004848-1"/>
    </source>
</evidence>
<protein>
    <recommendedName>
        <fullName evidence="2">Pyridoxal phosphate homeostasis protein</fullName>
        <shortName evidence="2">PLP homeostasis protein</shortName>
    </recommendedName>
</protein>
<name>A0A642V332_9ASCO</name>
<dbReference type="InterPro" id="IPR029066">
    <property type="entry name" value="PLP-binding_barrel"/>
</dbReference>
<dbReference type="InterPro" id="IPR011078">
    <property type="entry name" value="PyrdxlP_homeostasis"/>
</dbReference>
<dbReference type="SUPFAM" id="SSF51419">
    <property type="entry name" value="PLP-binding barrel"/>
    <property type="match status" value="1"/>
</dbReference>
<dbReference type="CDD" id="cd06822">
    <property type="entry name" value="PLPDE_III_YBL036c_euk"/>
    <property type="match status" value="1"/>
</dbReference>
<gene>
    <name evidence="6" type="ORF">TRICI_003496</name>
</gene>
<dbReference type="PROSITE" id="PS01211">
    <property type="entry name" value="UPF0001"/>
    <property type="match status" value="1"/>
</dbReference>
<dbReference type="GO" id="GO:0030170">
    <property type="term" value="F:pyridoxal phosphate binding"/>
    <property type="evidence" value="ECO:0007669"/>
    <property type="project" value="UniProtKB-UniRule"/>
</dbReference>
<evidence type="ECO:0000256" key="1">
    <source>
        <dbReference type="ARBA" id="ARBA00022898"/>
    </source>
</evidence>
<evidence type="ECO:0000313" key="7">
    <source>
        <dbReference type="Proteomes" id="UP000761534"/>
    </source>
</evidence>